<accession>A0ABR3P7R8</accession>
<dbReference type="GeneID" id="95976332"/>
<keyword evidence="2" id="KW-0813">Transport</keyword>
<evidence type="ECO:0000256" key="3">
    <source>
        <dbReference type="ARBA" id="ARBA00022692"/>
    </source>
</evidence>
<dbReference type="PANTHER" id="PTHR23504:SF3">
    <property type="entry name" value="MAJOR FACILITATOR SUPERFAMILY (MFS) PROFILE DOMAIN-CONTAINING PROTEIN"/>
    <property type="match status" value="1"/>
</dbReference>
<evidence type="ECO:0000256" key="5">
    <source>
        <dbReference type="ARBA" id="ARBA00023136"/>
    </source>
</evidence>
<dbReference type="PANTHER" id="PTHR23504">
    <property type="entry name" value="MAJOR FACILITATOR SUPERFAMILY DOMAIN-CONTAINING PROTEIN 10"/>
    <property type="match status" value="1"/>
</dbReference>
<feature type="transmembrane region" description="Helical" evidence="6">
    <location>
        <begin position="76"/>
        <end position="100"/>
    </location>
</feature>
<keyword evidence="5 6" id="KW-0472">Membrane</keyword>
<feature type="transmembrane region" description="Helical" evidence="6">
    <location>
        <begin position="202"/>
        <end position="224"/>
    </location>
</feature>
<comment type="subcellular location">
    <subcellularLocation>
        <location evidence="1">Membrane</location>
        <topology evidence="1">Multi-pass membrane protein</topology>
    </subcellularLocation>
</comment>
<keyword evidence="4 6" id="KW-1133">Transmembrane helix</keyword>
<keyword evidence="3 6" id="KW-0812">Transmembrane</keyword>
<evidence type="ECO:0000313" key="7">
    <source>
        <dbReference type="EMBL" id="KAL1302202.1"/>
    </source>
</evidence>
<feature type="transmembrane region" description="Helical" evidence="6">
    <location>
        <begin position="169"/>
        <end position="190"/>
    </location>
</feature>
<dbReference type="Gene3D" id="1.20.1250.20">
    <property type="entry name" value="MFS general substrate transporter like domains"/>
    <property type="match status" value="1"/>
</dbReference>
<feature type="transmembrane region" description="Helical" evidence="6">
    <location>
        <begin position="230"/>
        <end position="253"/>
    </location>
</feature>
<dbReference type="InterPro" id="IPR036259">
    <property type="entry name" value="MFS_trans_sf"/>
</dbReference>
<organism evidence="7 8">
    <name type="scientific">Neodothiora populina</name>
    <dbReference type="NCBI Taxonomy" id="2781224"/>
    <lineage>
        <taxon>Eukaryota</taxon>
        <taxon>Fungi</taxon>
        <taxon>Dikarya</taxon>
        <taxon>Ascomycota</taxon>
        <taxon>Pezizomycotina</taxon>
        <taxon>Dothideomycetes</taxon>
        <taxon>Dothideomycetidae</taxon>
        <taxon>Dothideales</taxon>
        <taxon>Dothioraceae</taxon>
        <taxon>Neodothiora</taxon>
    </lineage>
</organism>
<feature type="transmembrane region" description="Helical" evidence="6">
    <location>
        <begin position="305"/>
        <end position="325"/>
    </location>
</feature>
<feature type="transmembrane region" description="Helical" evidence="6">
    <location>
        <begin position="6"/>
        <end position="22"/>
    </location>
</feature>
<comment type="caution">
    <text evidence="7">The sequence shown here is derived from an EMBL/GenBank/DDBJ whole genome shotgun (WGS) entry which is preliminary data.</text>
</comment>
<evidence type="ECO:0000313" key="8">
    <source>
        <dbReference type="Proteomes" id="UP001562354"/>
    </source>
</evidence>
<dbReference type="SUPFAM" id="SSF103473">
    <property type="entry name" value="MFS general substrate transporter"/>
    <property type="match status" value="1"/>
</dbReference>
<evidence type="ECO:0000256" key="2">
    <source>
        <dbReference type="ARBA" id="ARBA00022448"/>
    </source>
</evidence>
<feature type="transmembrane region" description="Helical" evidence="6">
    <location>
        <begin position="34"/>
        <end position="56"/>
    </location>
</feature>
<protein>
    <recommendedName>
        <fullName evidence="9">Major facilitator superfamily transporter</fullName>
    </recommendedName>
</protein>
<evidence type="ECO:0008006" key="9">
    <source>
        <dbReference type="Google" id="ProtNLM"/>
    </source>
</evidence>
<proteinExistence type="predicted"/>
<feature type="transmembrane region" description="Helical" evidence="6">
    <location>
        <begin position="265"/>
        <end position="285"/>
    </location>
</feature>
<dbReference type="InterPro" id="IPR011701">
    <property type="entry name" value="MFS"/>
</dbReference>
<feature type="transmembrane region" description="Helical" evidence="6">
    <location>
        <begin position="136"/>
        <end position="157"/>
    </location>
</feature>
<dbReference type="Proteomes" id="UP001562354">
    <property type="component" value="Unassembled WGS sequence"/>
</dbReference>
<dbReference type="RefSeq" id="XP_069198478.1">
    <property type="nucleotide sequence ID" value="XM_069341972.1"/>
</dbReference>
<evidence type="ECO:0000256" key="6">
    <source>
        <dbReference type="SAM" id="Phobius"/>
    </source>
</evidence>
<evidence type="ECO:0000256" key="4">
    <source>
        <dbReference type="ARBA" id="ARBA00022989"/>
    </source>
</evidence>
<reference evidence="7 8" key="1">
    <citation type="submission" date="2024-07" db="EMBL/GenBank/DDBJ databases">
        <title>Draft sequence of the Neodothiora populina.</title>
        <authorList>
            <person name="Drown D.D."/>
            <person name="Schuette U.S."/>
            <person name="Buechlein A.B."/>
            <person name="Rusch D.R."/>
            <person name="Winton L.W."/>
            <person name="Adams G.A."/>
        </authorList>
    </citation>
    <scope>NUCLEOTIDE SEQUENCE [LARGE SCALE GENOMIC DNA]</scope>
    <source>
        <strain evidence="7 8">CPC 39397</strain>
    </source>
</reference>
<name>A0ABR3P7R8_9PEZI</name>
<dbReference type="EMBL" id="JBFMKM010000012">
    <property type="protein sequence ID" value="KAL1302202.1"/>
    <property type="molecule type" value="Genomic_DNA"/>
</dbReference>
<sequence length="344" mass="36395">MVLFRCLAGVFSGTVVTVQAMVKEHSTSKTQAYAFSYFAFAGNIGIFFGPMFGGALADPAGQYGGPLKKIQFFHDYPYALPSLAVGVVGLSAAVISAFFVEETLQSKKSANVVTSEPPMSTWELIKSPGVANVLSLYNVIRMLGMAYTAVVPVFWFTSVSKGGVGFTPLLISIFLGAAGLSQSLWTLFVFPRAHDRWGTGGVLRFCGIVWPAMSLINPVCNAFLRQGWEAAFWTVMPLGPLIGSSCIMSLTSVQLALNDISPSPAVFGTLNAVALAVSSGVRAFTPALFASLFAAGVRGQILGGYLAWVVLVILALGVAVTIRFLPAKAQGLPQKVADGENDQE</sequence>
<keyword evidence="8" id="KW-1185">Reference proteome</keyword>
<evidence type="ECO:0000256" key="1">
    <source>
        <dbReference type="ARBA" id="ARBA00004141"/>
    </source>
</evidence>
<gene>
    <name evidence="7" type="ORF">AAFC00_002630</name>
</gene>
<dbReference type="Pfam" id="PF07690">
    <property type="entry name" value="MFS_1"/>
    <property type="match status" value="1"/>
</dbReference>